<feature type="domain" description="TonB C-terminal" evidence="1">
    <location>
        <begin position="228"/>
        <end position="303"/>
    </location>
</feature>
<evidence type="ECO:0000313" key="3">
    <source>
        <dbReference type="Proteomes" id="UP000753724"/>
    </source>
</evidence>
<organism evidence="2 3">
    <name type="scientific">Novosphingobium ovatum</name>
    <dbReference type="NCBI Taxonomy" id="1908523"/>
    <lineage>
        <taxon>Bacteria</taxon>
        <taxon>Pseudomonadati</taxon>
        <taxon>Pseudomonadota</taxon>
        <taxon>Alphaproteobacteria</taxon>
        <taxon>Sphingomonadales</taxon>
        <taxon>Sphingomonadaceae</taxon>
        <taxon>Novosphingobium</taxon>
    </lineage>
</organism>
<comment type="caution">
    <text evidence="2">The sequence shown here is derived from an EMBL/GenBank/DDBJ whole genome shotgun (WGS) entry which is preliminary data.</text>
</comment>
<name>A0ABW9X9C0_9SPHN</name>
<dbReference type="RefSeq" id="WP_161716421.1">
    <property type="nucleotide sequence ID" value="NZ_JAAAPO010000001.1"/>
</dbReference>
<dbReference type="Pfam" id="PF03544">
    <property type="entry name" value="TonB_C"/>
    <property type="match status" value="1"/>
</dbReference>
<dbReference type="EMBL" id="JAAAPO010000001">
    <property type="protein sequence ID" value="NBC35131.1"/>
    <property type="molecule type" value="Genomic_DNA"/>
</dbReference>
<reference evidence="3" key="1">
    <citation type="submission" date="2020-01" db="EMBL/GenBank/DDBJ databases">
        <title>Sphingomonas sp. strain CSW-10.</title>
        <authorList>
            <person name="Chen W.-M."/>
        </authorList>
    </citation>
    <scope>NUCLEOTIDE SEQUENCE [LARGE SCALE GENOMIC DNA]</scope>
    <source>
        <strain evidence="3">FSY-8</strain>
    </source>
</reference>
<evidence type="ECO:0000259" key="1">
    <source>
        <dbReference type="Pfam" id="PF03544"/>
    </source>
</evidence>
<evidence type="ECO:0000313" key="2">
    <source>
        <dbReference type="EMBL" id="NBC35131.1"/>
    </source>
</evidence>
<sequence length="309" mass="34202">MTKPHNRITLCRQQGMEEELRITQPRKSGVWIAGMAWLGLTLGAPATAHAQTAPLELAPSSRWNLNYSDDSCRLMREFGQGEDKVILIMDSYAPDMDGYITLVGKQFVGSDPYKKVSYGFEPGEPKSGATAIRGVIGAQATPLLILGMALPKIQAIWQNQDILFRLTPTSGRAMTLKVGPMAEVAKALNTCTAALVTQWGFTPEQQAAWKRLPEPIGEPQKWMRDGWDYPLTAEMRNLNGVVHYRLMVDAAGTPTRCILQSETQPAEFGNEVCTVLMRRARFKPAQDRAGAPVASYFTGTVRFFDDPDH</sequence>
<keyword evidence="3" id="KW-1185">Reference proteome</keyword>
<dbReference type="Proteomes" id="UP000753724">
    <property type="component" value="Unassembled WGS sequence"/>
</dbReference>
<dbReference type="SUPFAM" id="SSF74653">
    <property type="entry name" value="TolA/TonB C-terminal domain"/>
    <property type="match status" value="1"/>
</dbReference>
<accession>A0ABW9X9C0</accession>
<dbReference type="InterPro" id="IPR037682">
    <property type="entry name" value="TonB_C"/>
</dbReference>
<protein>
    <recommendedName>
        <fullName evidence="1">TonB C-terminal domain-containing protein</fullName>
    </recommendedName>
</protein>
<proteinExistence type="predicted"/>
<gene>
    <name evidence="2" type="ORF">GTZ99_01000</name>
</gene>
<dbReference type="Gene3D" id="3.30.1150.10">
    <property type="match status" value="1"/>
</dbReference>